<protein>
    <submittedName>
        <fullName evidence="1">Uncharacterized protein</fullName>
    </submittedName>
</protein>
<accession>A0ABS3FWG6</accession>
<evidence type="ECO:0000313" key="2">
    <source>
        <dbReference type="Proteomes" id="UP000664844"/>
    </source>
</evidence>
<reference evidence="1 2" key="1">
    <citation type="submission" date="2021-03" db="EMBL/GenBank/DDBJ databases">
        <title>Metabolic Capacity of the Antarctic Cyanobacterium Phormidium pseudopriestleyi that Sustains Oxygenic Photosynthesis in the Presence of Hydrogen Sulfide.</title>
        <authorList>
            <person name="Lumian J.E."/>
            <person name="Jungblut A.D."/>
            <person name="Dillon M.L."/>
            <person name="Hawes I."/>
            <person name="Doran P.T."/>
            <person name="Mackey T.J."/>
            <person name="Dick G.J."/>
            <person name="Grettenberger C.L."/>
            <person name="Sumner D.Y."/>
        </authorList>
    </citation>
    <scope>NUCLEOTIDE SEQUENCE [LARGE SCALE GENOMIC DNA]</scope>
    <source>
        <strain evidence="1 2">FRX01</strain>
    </source>
</reference>
<dbReference type="EMBL" id="JAFLQW010000544">
    <property type="protein sequence ID" value="MBO0351441.1"/>
    <property type="molecule type" value="Genomic_DNA"/>
</dbReference>
<dbReference type="Proteomes" id="UP000664844">
    <property type="component" value="Unassembled WGS sequence"/>
</dbReference>
<name>A0ABS3FWG6_9CYAN</name>
<dbReference type="RefSeq" id="WP_207089880.1">
    <property type="nucleotide sequence ID" value="NZ_JAFLQW010000544.1"/>
</dbReference>
<evidence type="ECO:0000313" key="1">
    <source>
        <dbReference type="EMBL" id="MBO0351441.1"/>
    </source>
</evidence>
<proteinExistence type="predicted"/>
<sequence length="65" mass="7467">MTPTPIAFRFASLGVMVPLELPQLPSILDGSFYFPFVSVKGLWQNRKIDQFVNRSPYIPDDFHHS</sequence>
<gene>
    <name evidence="1" type="ORF">J0895_20640</name>
</gene>
<keyword evidence="2" id="KW-1185">Reference proteome</keyword>
<comment type="caution">
    <text evidence="1">The sequence shown here is derived from an EMBL/GenBank/DDBJ whole genome shotgun (WGS) entry which is preliminary data.</text>
</comment>
<organism evidence="1 2">
    <name type="scientific">Phormidium pseudopriestleyi FRX01</name>
    <dbReference type="NCBI Taxonomy" id="1759528"/>
    <lineage>
        <taxon>Bacteria</taxon>
        <taxon>Bacillati</taxon>
        <taxon>Cyanobacteriota</taxon>
        <taxon>Cyanophyceae</taxon>
        <taxon>Oscillatoriophycideae</taxon>
        <taxon>Oscillatoriales</taxon>
        <taxon>Oscillatoriaceae</taxon>
        <taxon>Phormidium</taxon>
    </lineage>
</organism>